<keyword evidence="14 21" id="KW-0496">Mitochondrion</keyword>
<feature type="transmembrane region" description="Helical" evidence="18">
    <location>
        <begin position="533"/>
        <end position="552"/>
    </location>
</feature>
<gene>
    <name evidence="21" type="primary">ND5</name>
</gene>
<evidence type="ECO:0000259" key="20">
    <source>
        <dbReference type="Pfam" id="PF06455"/>
    </source>
</evidence>
<feature type="transmembrane region" description="Helical" evidence="18">
    <location>
        <begin position="213"/>
        <end position="234"/>
    </location>
</feature>
<dbReference type="GO" id="GO:0042773">
    <property type="term" value="P:ATP synthesis coupled electron transport"/>
    <property type="evidence" value="ECO:0007669"/>
    <property type="project" value="InterPro"/>
</dbReference>
<organism evidence="21">
    <name type="scientific">Kalasha nativa</name>
    <dbReference type="NCBI Taxonomy" id="2800228"/>
    <lineage>
        <taxon>Eukaryota</taxon>
        <taxon>Metazoa</taxon>
        <taxon>Ecdysozoa</taxon>
        <taxon>Arthropoda</taxon>
        <taxon>Hexapoda</taxon>
        <taxon>Insecta</taxon>
        <taxon>Pterygota</taxon>
        <taxon>Neoptera</taxon>
        <taxon>Paraneoptera</taxon>
        <taxon>Hemiptera</taxon>
        <taxon>Auchenorrhyncha</taxon>
        <taxon>Membracoidea</taxon>
        <taxon>Cicadellidae</taxon>
        <taxon>Hylicinae</taxon>
        <taxon>Kalasha</taxon>
    </lineage>
</organism>
<evidence type="ECO:0000256" key="10">
    <source>
        <dbReference type="ARBA" id="ARBA00022982"/>
    </source>
</evidence>
<feature type="transmembrane region" description="Helical" evidence="18">
    <location>
        <begin position="86"/>
        <end position="105"/>
    </location>
</feature>
<dbReference type="Pfam" id="PF00361">
    <property type="entry name" value="Proton_antipo_M"/>
    <property type="match status" value="1"/>
</dbReference>
<dbReference type="GO" id="GO:0003954">
    <property type="term" value="F:NADH dehydrogenase activity"/>
    <property type="evidence" value="ECO:0007669"/>
    <property type="project" value="TreeGrafter"/>
</dbReference>
<feature type="transmembrane region" description="Helical" evidence="18">
    <location>
        <begin position="48"/>
        <end position="74"/>
    </location>
</feature>
<feature type="domain" description="NADH dehydrogenase subunit 5 C-terminal" evidence="20">
    <location>
        <begin position="387"/>
        <end position="553"/>
    </location>
</feature>
<evidence type="ECO:0000256" key="3">
    <source>
        <dbReference type="ARBA" id="ARBA00012944"/>
    </source>
</evidence>
<evidence type="ECO:0000256" key="1">
    <source>
        <dbReference type="ARBA" id="ARBA00003257"/>
    </source>
</evidence>
<feature type="transmembrane region" description="Helical" evidence="18">
    <location>
        <begin position="7"/>
        <end position="28"/>
    </location>
</feature>
<keyword evidence="7 18" id="KW-0812">Transmembrane</keyword>
<dbReference type="EC" id="7.1.1.2" evidence="3"/>
<evidence type="ECO:0000256" key="15">
    <source>
        <dbReference type="ARBA" id="ARBA00023136"/>
    </source>
</evidence>
<dbReference type="GeneID" id="67134102"/>
<evidence type="ECO:0000256" key="11">
    <source>
        <dbReference type="ARBA" id="ARBA00022989"/>
    </source>
</evidence>
<sequence>MFKLGFYFWFFFIFFMSFIFFFCGLYFVMFDFSLLLEWEFFSSGSVSFVYVLLFDWFSFFFLFVVMFISCMVVLYSVDYMGFGCFYYFRFLLIVVLFVFSMFLLVISPNLISILLGWDGLGLVSYCLVIYYSSLNSYLAGMVTCLINRLGDIGLLVSISWVFCYGSWNFIYFVDFYYFYFYYLLFISCFTKSAQIPFSCWLPAAMAAPTPVSALVHSSTLVTAGVYLLIRFYSLGFYNNLFFLFISIMTMIFSSVCAMFEFDLSSIIAFSTLSQLGLMMSSLYMGFPVCSYFHLLSHAMFKSLLFLCAGVFIYYMGNNQDIRFMGSVCLFFPFTTSCFVISMMALCGIPFLSGFYSSDLIVDYSSFFGLSTFFFYMYYLSLGMTSFYSIRLLYYCMFIHFNYYSFLFFDCFNMMKFSIFFLSIFSVLFGCFFGWLISLDLFFLLPLNLSLISFLVVFFGFWLGYEFHSLNYFWFYLCYFSGFMWFINSFYIYIYLFFYNFGFGSNFFLMWGEYYGGYGLFFFLKNFFTGLQYYSNNSLSVFLISFFVWFIIFF</sequence>
<keyword evidence="8" id="KW-0999">Mitochondrion inner membrane</keyword>
<evidence type="ECO:0000256" key="2">
    <source>
        <dbReference type="ARBA" id="ARBA00004448"/>
    </source>
</evidence>
<keyword evidence="15 18" id="KW-0472">Membrane</keyword>
<dbReference type="InterPro" id="IPR001750">
    <property type="entry name" value="ND/Mrp_TM"/>
</dbReference>
<feature type="transmembrane region" description="Helical" evidence="18">
    <location>
        <begin position="470"/>
        <end position="495"/>
    </location>
</feature>
<dbReference type="Pfam" id="PF06455">
    <property type="entry name" value="NADH5_C"/>
    <property type="match status" value="1"/>
</dbReference>
<feature type="transmembrane region" description="Helical" evidence="18">
    <location>
        <begin position="507"/>
        <end position="527"/>
    </location>
</feature>
<evidence type="ECO:0000256" key="18">
    <source>
        <dbReference type="SAM" id="Phobius"/>
    </source>
</evidence>
<keyword evidence="9" id="KW-1278">Translocase</keyword>
<evidence type="ECO:0000256" key="4">
    <source>
        <dbReference type="ARBA" id="ARBA00021096"/>
    </source>
</evidence>
<dbReference type="PANTHER" id="PTHR42829">
    <property type="entry name" value="NADH-UBIQUINONE OXIDOREDUCTASE CHAIN 5"/>
    <property type="match status" value="1"/>
</dbReference>
<keyword evidence="6" id="KW-0679">Respiratory chain</keyword>
<keyword evidence="12" id="KW-0520">NAD</keyword>
<dbReference type="GO" id="GO:0008137">
    <property type="term" value="F:NADH dehydrogenase (ubiquinone) activity"/>
    <property type="evidence" value="ECO:0007669"/>
    <property type="project" value="UniProtKB-EC"/>
</dbReference>
<evidence type="ECO:0000256" key="5">
    <source>
        <dbReference type="ARBA" id="ARBA00022448"/>
    </source>
</evidence>
<keyword evidence="5" id="KW-0813">Transport</keyword>
<dbReference type="InterPro" id="IPR010934">
    <property type="entry name" value="NADH_DH_su5_C"/>
</dbReference>
<evidence type="ECO:0000256" key="6">
    <source>
        <dbReference type="ARBA" id="ARBA00022660"/>
    </source>
</evidence>
<evidence type="ECO:0000256" key="8">
    <source>
        <dbReference type="ARBA" id="ARBA00022792"/>
    </source>
</evidence>
<dbReference type="PANTHER" id="PTHR42829:SF2">
    <property type="entry name" value="NADH-UBIQUINONE OXIDOREDUCTASE CHAIN 5"/>
    <property type="match status" value="1"/>
</dbReference>
<evidence type="ECO:0000313" key="21">
    <source>
        <dbReference type="EMBL" id="QQK57703.1"/>
    </source>
</evidence>
<dbReference type="RefSeq" id="YP_010140059.1">
    <property type="nucleotide sequence ID" value="NC_056922.1"/>
</dbReference>
<comment type="function">
    <text evidence="1">Core subunit of the mitochondrial membrane respiratory chain NADH dehydrogenase (Complex I) that is believed to belong to the minimal assembly required for catalysis. Complex I functions in the transfer of electrons from NADH to the respiratory chain. The immediate electron acceptor for the enzyme is believed to be ubiquinone.</text>
</comment>
<reference evidence="21" key="1">
    <citation type="journal article" date="2020" name="Insects">
        <title>The Complete Mitochondrial Genome of Four Hylicinae (Hemiptera: Cicadellidae): Structural Features and Phylogenetic Implications.</title>
        <authorList>
            <person name="Tang J."/>
            <person name="Huang W."/>
            <person name="Zhang Y."/>
        </authorList>
    </citation>
    <scope>NUCLEOTIDE SEQUENCE</scope>
</reference>
<feature type="transmembrane region" description="Helical" evidence="18">
    <location>
        <begin position="152"/>
        <end position="173"/>
    </location>
</feature>
<comment type="subcellular location">
    <subcellularLocation>
        <location evidence="2">Mitochondrion inner membrane</location>
        <topology evidence="2">Multi-pass membrane protein</topology>
    </subcellularLocation>
</comment>
<dbReference type="InterPro" id="IPR003945">
    <property type="entry name" value="NU5C-like"/>
</dbReference>
<dbReference type="GO" id="GO:0005743">
    <property type="term" value="C:mitochondrial inner membrane"/>
    <property type="evidence" value="ECO:0007669"/>
    <property type="project" value="UniProtKB-SubCell"/>
</dbReference>
<evidence type="ECO:0000256" key="9">
    <source>
        <dbReference type="ARBA" id="ARBA00022967"/>
    </source>
</evidence>
<keyword evidence="13" id="KW-0830">Ubiquinone</keyword>
<dbReference type="GO" id="GO:0015990">
    <property type="term" value="P:electron transport coupled proton transport"/>
    <property type="evidence" value="ECO:0007669"/>
    <property type="project" value="TreeGrafter"/>
</dbReference>
<feature type="transmembrane region" description="Helical" evidence="18">
    <location>
        <begin position="111"/>
        <end position="131"/>
    </location>
</feature>
<evidence type="ECO:0000256" key="7">
    <source>
        <dbReference type="ARBA" id="ARBA00022692"/>
    </source>
</evidence>
<dbReference type="AlphaFoldDB" id="A0A7T6YCN6"/>
<feature type="domain" description="NADH:quinone oxidoreductase/Mrp antiporter transmembrane" evidence="19">
    <location>
        <begin position="107"/>
        <end position="364"/>
    </location>
</feature>
<feature type="transmembrane region" description="Helical" evidence="18">
    <location>
        <begin position="327"/>
        <end position="351"/>
    </location>
</feature>
<keyword evidence="11 18" id="KW-1133">Transmembrane helix</keyword>
<dbReference type="PRINTS" id="PR01434">
    <property type="entry name" value="NADHDHGNASE5"/>
</dbReference>
<geneLocation type="mitochondrion" evidence="21"/>
<dbReference type="EMBL" id="MW218662">
    <property type="protein sequence ID" value="QQK57703.1"/>
    <property type="molecule type" value="Genomic_DNA"/>
</dbReference>
<feature type="transmembrane region" description="Helical" evidence="18">
    <location>
        <begin position="179"/>
        <end position="201"/>
    </location>
</feature>
<comment type="catalytic activity">
    <reaction evidence="17">
        <text>a ubiquinone + NADH + 5 H(+)(in) = a ubiquinol + NAD(+) + 4 H(+)(out)</text>
        <dbReference type="Rhea" id="RHEA:29091"/>
        <dbReference type="Rhea" id="RHEA-COMP:9565"/>
        <dbReference type="Rhea" id="RHEA-COMP:9566"/>
        <dbReference type="ChEBI" id="CHEBI:15378"/>
        <dbReference type="ChEBI" id="CHEBI:16389"/>
        <dbReference type="ChEBI" id="CHEBI:17976"/>
        <dbReference type="ChEBI" id="CHEBI:57540"/>
        <dbReference type="ChEBI" id="CHEBI:57945"/>
        <dbReference type="EC" id="7.1.1.2"/>
    </reaction>
</comment>
<feature type="transmembrane region" description="Helical" evidence="18">
    <location>
        <begin position="298"/>
        <end position="315"/>
    </location>
</feature>
<evidence type="ECO:0000256" key="12">
    <source>
        <dbReference type="ARBA" id="ARBA00023027"/>
    </source>
</evidence>
<feature type="transmembrane region" description="Helical" evidence="18">
    <location>
        <begin position="442"/>
        <end position="464"/>
    </location>
</feature>
<evidence type="ECO:0000256" key="14">
    <source>
        <dbReference type="ARBA" id="ARBA00023128"/>
    </source>
</evidence>
<dbReference type="CTD" id="4540"/>
<evidence type="ECO:0000256" key="17">
    <source>
        <dbReference type="ARBA" id="ARBA00049551"/>
    </source>
</evidence>
<name>A0A7T6YCN6_9HEMI</name>
<keyword evidence="10" id="KW-0249">Electron transport</keyword>
<protein>
    <recommendedName>
        <fullName evidence="4">NADH-ubiquinone oxidoreductase chain 5</fullName>
        <ecNumber evidence="3">7.1.1.2</ecNumber>
    </recommendedName>
    <alternativeName>
        <fullName evidence="16">NADH dehydrogenase subunit 5</fullName>
    </alternativeName>
</protein>
<accession>A0A7T6YCN6</accession>
<proteinExistence type="predicted"/>
<evidence type="ECO:0000256" key="16">
    <source>
        <dbReference type="ARBA" id="ARBA00031027"/>
    </source>
</evidence>
<feature type="transmembrane region" description="Helical" evidence="18">
    <location>
        <begin position="414"/>
        <end position="435"/>
    </location>
</feature>
<evidence type="ECO:0000256" key="13">
    <source>
        <dbReference type="ARBA" id="ARBA00023075"/>
    </source>
</evidence>
<feature type="transmembrane region" description="Helical" evidence="18">
    <location>
        <begin position="240"/>
        <end position="259"/>
    </location>
</feature>
<evidence type="ECO:0000259" key="19">
    <source>
        <dbReference type="Pfam" id="PF00361"/>
    </source>
</evidence>